<dbReference type="Proteomes" id="UP000004506">
    <property type="component" value="Unassembled WGS sequence"/>
</dbReference>
<name>A0AA86YLZ4_PROST</name>
<protein>
    <submittedName>
        <fullName evidence="1">Uncharacterized protein</fullName>
    </submittedName>
</protein>
<reference evidence="2" key="1">
    <citation type="submission" date="2008-04" db="EMBL/GenBank/DDBJ databases">
        <title>Draft genome sequence of Providencia stuartii (ATCC 25827).</title>
        <authorList>
            <person name="Sudarsanam P."/>
            <person name="Ley R."/>
            <person name="Guruge J."/>
            <person name="Turnbaugh P.J."/>
            <person name="Mahowald M."/>
            <person name="Liep D."/>
            <person name="Gordon J."/>
        </authorList>
    </citation>
    <scope>NUCLEOTIDE SEQUENCE [LARGE SCALE GENOMIC DNA]</scope>
    <source>
        <strain evidence="2">ATCC 25827</strain>
    </source>
</reference>
<accession>A0AA86YLZ4</accession>
<evidence type="ECO:0000313" key="2">
    <source>
        <dbReference type="Proteomes" id="UP000004506"/>
    </source>
</evidence>
<dbReference type="AlphaFoldDB" id="A0AA86YLZ4"/>
<proteinExistence type="predicted"/>
<evidence type="ECO:0000313" key="1">
    <source>
        <dbReference type="EMBL" id="EDU60291.1"/>
    </source>
</evidence>
<reference evidence="1 2" key="3">
    <citation type="submission" date="2008-05" db="EMBL/GenBank/DDBJ databases">
        <authorList>
            <person name="Fulton L."/>
            <person name="Clifton S."/>
            <person name="Fulton B."/>
            <person name="Xu J."/>
            <person name="Minx P."/>
            <person name="Pepin K.H."/>
            <person name="Johnson M."/>
            <person name="Thiruvilangam P."/>
            <person name="Bhonagiri V."/>
            <person name="Nash W.E."/>
            <person name="Mardis E.R."/>
            <person name="Wilson R.K."/>
        </authorList>
    </citation>
    <scope>NUCLEOTIDE SEQUENCE [LARGE SCALE GENOMIC DNA]</scope>
    <source>
        <strain evidence="1 2">ATCC 25827</strain>
    </source>
</reference>
<organism evidence="1 2">
    <name type="scientific">Providencia stuartii ATCC 25827</name>
    <dbReference type="NCBI Taxonomy" id="471874"/>
    <lineage>
        <taxon>Bacteria</taxon>
        <taxon>Pseudomonadati</taxon>
        <taxon>Pseudomonadota</taxon>
        <taxon>Gammaproteobacteria</taxon>
        <taxon>Enterobacterales</taxon>
        <taxon>Morganellaceae</taxon>
        <taxon>Providencia</taxon>
    </lineage>
</organism>
<gene>
    <name evidence="1" type="ORF">PROSTU_03497</name>
</gene>
<comment type="caution">
    <text evidence="1">The sequence shown here is derived from an EMBL/GenBank/DDBJ whole genome shotgun (WGS) entry which is preliminary data.</text>
</comment>
<sequence length="53" mass="6243">MQVQRFSVISIVILMRESVSHLHHRCYRFLSIMLLGLHSLYIQIEQFGTIILA</sequence>
<dbReference type="EMBL" id="ABJD02000101">
    <property type="protein sequence ID" value="EDU60291.1"/>
    <property type="molecule type" value="Genomic_DNA"/>
</dbReference>
<reference evidence="2" key="2">
    <citation type="submission" date="2008-04" db="EMBL/GenBank/DDBJ databases">
        <title>Draft genome sequence of Providencia stuartii(ATCC 25827).</title>
        <authorList>
            <person name="Sudarsanam P."/>
            <person name="Ley R."/>
            <person name="Guruge J."/>
            <person name="Turnbaugh P.J."/>
            <person name="Mahowald M."/>
            <person name="Liep D."/>
            <person name="Gordon J."/>
        </authorList>
    </citation>
    <scope>NUCLEOTIDE SEQUENCE [LARGE SCALE GENOMIC DNA]</scope>
    <source>
        <strain evidence="2">ATCC 25827</strain>
    </source>
</reference>